<gene>
    <name evidence="6" type="ORF">D7V88_34750</name>
</gene>
<dbReference type="PANTHER" id="PTHR16146">
    <property type="entry name" value="INTELECTIN"/>
    <property type="match status" value="1"/>
</dbReference>
<evidence type="ECO:0000256" key="2">
    <source>
        <dbReference type="ARBA" id="ARBA00022734"/>
    </source>
</evidence>
<dbReference type="Gene3D" id="3.90.215.10">
    <property type="entry name" value="Gamma Fibrinogen, chain A, domain 1"/>
    <property type="match status" value="1"/>
</dbReference>
<dbReference type="NCBIfam" id="NF040941">
    <property type="entry name" value="GGGWT_bact"/>
    <property type="match status" value="1"/>
</dbReference>
<reference evidence="7" key="1">
    <citation type="submission" date="2018-09" db="EMBL/GenBank/DDBJ databases">
        <authorList>
            <person name="Livingstone P.G."/>
            <person name="Whitworth D.E."/>
        </authorList>
    </citation>
    <scope>NUCLEOTIDE SEQUENCE [LARGE SCALE GENOMIC DNA]</scope>
    <source>
        <strain evidence="7">CA054A</strain>
    </source>
</reference>
<comment type="caution">
    <text evidence="6">The sequence shown here is derived from an EMBL/GenBank/DDBJ whole genome shotgun (WGS) entry which is preliminary data.</text>
</comment>
<keyword evidence="3" id="KW-0106">Calcium</keyword>
<evidence type="ECO:0000256" key="3">
    <source>
        <dbReference type="ARBA" id="ARBA00022837"/>
    </source>
</evidence>
<name>A0A3A8I473_9BACT</name>
<evidence type="ECO:0000313" key="6">
    <source>
        <dbReference type="EMBL" id="RKG74544.1"/>
    </source>
</evidence>
<dbReference type="SUPFAM" id="SSF56496">
    <property type="entry name" value="Fibrinogen C-terminal domain-like"/>
    <property type="match status" value="1"/>
</dbReference>
<organism evidence="6 7">
    <name type="scientific">Corallococcus terminator</name>
    <dbReference type="NCBI Taxonomy" id="2316733"/>
    <lineage>
        <taxon>Bacteria</taxon>
        <taxon>Pseudomonadati</taxon>
        <taxon>Myxococcota</taxon>
        <taxon>Myxococcia</taxon>
        <taxon>Myxococcales</taxon>
        <taxon>Cystobacterineae</taxon>
        <taxon>Myxococcaceae</taxon>
        <taxon>Corallococcus</taxon>
    </lineage>
</organism>
<dbReference type="Pfam" id="PF13448">
    <property type="entry name" value="DUF4114"/>
    <property type="match status" value="1"/>
</dbReference>
<dbReference type="EMBL" id="RAVZ01000365">
    <property type="protein sequence ID" value="RKG74544.1"/>
    <property type="molecule type" value="Genomic_DNA"/>
</dbReference>
<evidence type="ECO:0000256" key="1">
    <source>
        <dbReference type="ARBA" id="ARBA00022723"/>
    </source>
</evidence>
<dbReference type="AlphaFoldDB" id="A0A3A8I473"/>
<dbReference type="InterPro" id="IPR025193">
    <property type="entry name" value="DUF4114"/>
</dbReference>
<dbReference type="PROSITE" id="PS51406">
    <property type="entry name" value="FIBRINOGEN_C_2"/>
    <property type="match status" value="1"/>
</dbReference>
<keyword evidence="7" id="KW-1185">Reference proteome</keyword>
<dbReference type="InterPro" id="IPR014716">
    <property type="entry name" value="Fibrinogen_a/b/g_C_1"/>
</dbReference>
<dbReference type="InterPro" id="IPR002181">
    <property type="entry name" value="Fibrinogen_a/b/g_C_dom"/>
</dbReference>
<evidence type="ECO:0000313" key="7">
    <source>
        <dbReference type="Proteomes" id="UP000268094"/>
    </source>
</evidence>
<accession>A0A3A8I473</accession>
<keyword evidence="2" id="KW-0430">Lectin</keyword>
<dbReference type="GO" id="GO:0070492">
    <property type="term" value="F:oligosaccharide binding"/>
    <property type="evidence" value="ECO:0007669"/>
    <property type="project" value="TreeGrafter"/>
</dbReference>
<evidence type="ECO:0000259" key="5">
    <source>
        <dbReference type="PROSITE" id="PS51406"/>
    </source>
</evidence>
<keyword evidence="1" id="KW-0479">Metal-binding</keyword>
<dbReference type="PANTHER" id="PTHR16146:SF46">
    <property type="entry name" value="INTELECTIN-1A-RELATED"/>
    <property type="match status" value="1"/>
</dbReference>
<keyword evidence="4" id="KW-1015">Disulfide bond</keyword>
<dbReference type="Proteomes" id="UP000268094">
    <property type="component" value="Unassembled WGS sequence"/>
</dbReference>
<sequence length="465" mass="50085">MRRNPYRLVAGAMFGFCAVVSGSCGPSEAHPPHPLETLSRGQSVVTAATPETLPSSFLSDIAEALPENQSVPVHHPDYVAPSNDPNILVTATADVWVTFVSEGATYRNTLGYFTYPDGSPPSTVEDVQKVVIFPNASAWGSTGELQTGDRVHLGSFSAGTRLGFFLVADGWDGTQVDLSKLTYYSVEALNPEAAESQRRHVMSAYHLAAQRRVLAFEDYDRAHEQVDDDFNDVVFTVQSNPVTGMDAGGPTLPETVKPCPEAPSASVHSCQELHQYCPSLGSGVYSLNPCDTQPSEYYCDMTTSGGGWTVAGWQASNAKTSLGVATRGTPGDEDWSKSLACLNFNSVMVFNRTFGESFTQSYAPSAWGYSQTNIAFGVAGTAFKQGTYGPDNSQIMMGCVNYGYRGNVYPEYACDSDGLGGAQGHLADYAGEYCAGARLDYTWAWSDGTTCRYRGVPYTWGFAVR</sequence>
<evidence type="ECO:0000256" key="4">
    <source>
        <dbReference type="ARBA" id="ARBA00023157"/>
    </source>
</evidence>
<dbReference type="GO" id="GO:0046872">
    <property type="term" value="F:metal ion binding"/>
    <property type="evidence" value="ECO:0007669"/>
    <property type="project" value="UniProtKB-KW"/>
</dbReference>
<dbReference type="PROSITE" id="PS51257">
    <property type="entry name" value="PROKAR_LIPOPROTEIN"/>
    <property type="match status" value="1"/>
</dbReference>
<dbReference type="InterPro" id="IPR036056">
    <property type="entry name" value="Fibrinogen-like_C"/>
</dbReference>
<proteinExistence type="predicted"/>
<protein>
    <submittedName>
        <fullName evidence="6">DUF4114 domain-containing protein</fullName>
    </submittedName>
</protein>
<feature type="domain" description="Fibrinogen C-terminal" evidence="5">
    <location>
        <begin position="261"/>
        <end position="314"/>
    </location>
</feature>
<dbReference type="GO" id="GO:0005615">
    <property type="term" value="C:extracellular space"/>
    <property type="evidence" value="ECO:0007669"/>
    <property type="project" value="TreeGrafter"/>
</dbReference>